<protein>
    <recommendedName>
        <fullName evidence="1">Pleckstrin-like plant domain-containing protein</fullName>
    </recommendedName>
</protein>
<feature type="domain" description="Pleckstrin-like plant" evidence="1">
    <location>
        <begin position="181"/>
        <end position="240"/>
    </location>
</feature>
<evidence type="ECO:0000259" key="1">
    <source>
        <dbReference type="Pfam" id="PF08458"/>
    </source>
</evidence>
<gene>
    <name evidence="2" type="ORF">C3L33_05596</name>
</gene>
<organism evidence="2 3">
    <name type="scientific">Rhododendron williamsianum</name>
    <dbReference type="NCBI Taxonomy" id="262921"/>
    <lineage>
        <taxon>Eukaryota</taxon>
        <taxon>Viridiplantae</taxon>
        <taxon>Streptophyta</taxon>
        <taxon>Embryophyta</taxon>
        <taxon>Tracheophyta</taxon>
        <taxon>Spermatophyta</taxon>
        <taxon>Magnoliopsida</taxon>
        <taxon>eudicotyledons</taxon>
        <taxon>Gunneridae</taxon>
        <taxon>Pentapetalae</taxon>
        <taxon>asterids</taxon>
        <taxon>Ericales</taxon>
        <taxon>Ericaceae</taxon>
        <taxon>Ericoideae</taxon>
        <taxon>Rhodoreae</taxon>
        <taxon>Rhododendron</taxon>
    </lineage>
</organism>
<dbReference type="Proteomes" id="UP000428333">
    <property type="component" value="Linkage Group LG03"/>
</dbReference>
<dbReference type="InterPro" id="IPR040269">
    <property type="entry name" value="VAB"/>
</dbReference>
<accession>A0A6A4LTC8</accession>
<dbReference type="AlphaFoldDB" id="A0A6A4LTC8"/>
<comment type="caution">
    <text evidence="2">The sequence shown here is derived from an EMBL/GenBank/DDBJ whole genome shotgun (WGS) entry which is preliminary data.</text>
</comment>
<sequence>MDSSNMVKATVSEAHPDTMDFLSQAWCNLAIQAFQPELQDHSLVLHENSLVLHENPLVLQENSLVLQENVSFNKFECDTKPPFPVNLNEINPDFSLIFPPVMDMDATSHAPRIELQQLFQKEMALRGAATLKARSGCKNKLNGSVPVLPIEDHNNDFELDFEKCRSLLAKGAELKIELPDGIVIDVHAELYKDSEANQEPDTCYLIVLTTNGGMVKLDMMDDYQRYKMWAMTINHMLMLSTSFTKYELQFYKT</sequence>
<dbReference type="InterPro" id="IPR013666">
    <property type="entry name" value="PH_pln"/>
</dbReference>
<name>A0A6A4LTC8_9ERIC</name>
<proteinExistence type="predicted"/>
<evidence type="ECO:0000313" key="2">
    <source>
        <dbReference type="EMBL" id="KAE9462493.1"/>
    </source>
</evidence>
<dbReference type="PANTHER" id="PTHR31351">
    <property type="entry name" value="EXPRESSED PROTEIN"/>
    <property type="match status" value="1"/>
</dbReference>
<dbReference type="EMBL" id="QEFC01000696">
    <property type="protein sequence ID" value="KAE9462493.1"/>
    <property type="molecule type" value="Genomic_DNA"/>
</dbReference>
<evidence type="ECO:0000313" key="3">
    <source>
        <dbReference type="Proteomes" id="UP000428333"/>
    </source>
</evidence>
<keyword evidence="3" id="KW-1185">Reference proteome</keyword>
<dbReference type="Pfam" id="PF08458">
    <property type="entry name" value="PH_2"/>
    <property type="match status" value="1"/>
</dbReference>
<feature type="non-terminal residue" evidence="2">
    <location>
        <position position="1"/>
    </location>
</feature>
<dbReference type="PANTHER" id="PTHR31351:SF25">
    <property type="entry name" value="AUXIN CANALIZATION PROTEIN (DUF828)"/>
    <property type="match status" value="1"/>
</dbReference>
<dbReference type="OrthoDB" id="786244at2759"/>
<reference evidence="2 3" key="1">
    <citation type="journal article" date="2019" name="Genome Biol. Evol.">
        <title>The Rhododendron genome and chromosomal organization provide insight into shared whole-genome duplications across the heath family (Ericaceae).</title>
        <authorList>
            <person name="Soza V.L."/>
            <person name="Lindsley D."/>
            <person name="Waalkes A."/>
            <person name="Ramage E."/>
            <person name="Patwardhan R.P."/>
            <person name="Burton J.N."/>
            <person name="Adey A."/>
            <person name="Kumar A."/>
            <person name="Qiu R."/>
            <person name="Shendure J."/>
            <person name="Hall B."/>
        </authorList>
    </citation>
    <scope>NUCLEOTIDE SEQUENCE [LARGE SCALE GENOMIC DNA]</scope>
    <source>
        <strain evidence="2">RSF 1966-606</strain>
    </source>
</reference>